<dbReference type="InterPro" id="IPR011006">
    <property type="entry name" value="CheY-like_superfamily"/>
</dbReference>
<gene>
    <name evidence="8" type="ORF">QQ008_02370</name>
</gene>
<evidence type="ECO:0000313" key="9">
    <source>
        <dbReference type="Proteomes" id="UP001172082"/>
    </source>
</evidence>
<dbReference type="CDD" id="cd06170">
    <property type="entry name" value="LuxR_C_like"/>
    <property type="match status" value="1"/>
</dbReference>
<dbReference type="PRINTS" id="PR00038">
    <property type="entry name" value="HTHLUXR"/>
</dbReference>
<dbReference type="PROSITE" id="PS50110">
    <property type="entry name" value="RESPONSE_REGULATORY"/>
    <property type="match status" value="1"/>
</dbReference>
<evidence type="ECO:0000313" key="8">
    <source>
        <dbReference type="EMBL" id="MDN5200178.1"/>
    </source>
</evidence>
<feature type="domain" description="Response regulatory" evidence="7">
    <location>
        <begin position="5"/>
        <end position="121"/>
    </location>
</feature>
<evidence type="ECO:0000259" key="7">
    <source>
        <dbReference type="PROSITE" id="PS50110"/>
    </source>
</evidence>
<dbReference type="Pfam" id="PF00072">
    <property type="entry name" value="Response_reg"/>
    <property type="match status" value="1"/>
</dbReference>
<dbReference type="SUPFAM" id="SSF52172">
    <property type="entry name" value="CheY-like"/>
    <property type="match status" value="1"/>
</dbReference>
<dbReference type="EMBL" id="JAUJEA010000001">
    <property type="protein sequence ID" value="MDN5200178.1"/>
    <property type="molecule type" value="Genomic_DNA"/>
</dbReference>
<keyword evidence="3" id="KW-0238">DNA-binding</keyword>
<dbReference type="Pfam" id="PF00196">
    <property type="entry name" value="GerE"/>
    <property type="match status" value="1"/>
</dbReference>
<evidence type="ECO:0000256" key="2">
    <source>
        <dbReference type="ARBA" id="ARBA00023015"/>
    </source>
</evidence>
<evidence type="ECO:0000256" key="1">
    <source>
        <dbReference type="ARBA" id="ARBA00022553"/>
    </source>
</evidence>
<dbReference type="PANTHER" id="PTHR43214">
    <property type="entry name" value="TWO-COMPONENT RESPONSE REGULATOR"/>
    <property type="match status" value="1"/>
</dbReference>
<feature type="modified residue" description="4-aspartylphosphate" evidence="5">
    <location>
        <position position="56"/>
    </location>
</feature>
<evidence type="ECO:0000256" key="3">
    <source>
        <dbReference type="ARBA" id="ARBA00023125"/>
    </source>
</evidence>
<evidence type="ECO:0000259" key="6">
    <source>
        <dbReference type="PROSITE" id="PS50043"/>
    </source>
</evidence>
<dbReference type="CDD" id="cd17535">
    <property type="entry name" value="REC_NarL-like"/>
    <property type="match status" value="1"/>
</dbReference>
<dbReference type="Proteomes" id="UP001172082">
    <property type="component" value="Unassembled WGS sequence"/>
</dbReference>
<evidence type="ECO:0000256" key="5">
    <source>
        <dbReference type="PROSITE-ProRule" id="PRU00169"/>
    </source>
</evidence>
<dbReference type="InterPro" id="IPR000792">
    <property type="entry name" value="Tscrpt_reg_LuxR_C"/>
</dbReference>
<dbReference type="PROSITE" id="PS50043">
    <property type="entry name" value="HTH_LUXR_2"/>
    <property type="match status" value="1"/>
</dbReference>
<comment type="caution">
    <text evidence="8">The sequence shown here is derived from an EMBL/GenBank/DDBJ whole genome shotgun (WGS) entry which is preliminary data.</text>
</comment>
<sequence length="220" mass="24641">MSMIKVLIVDDHTLIRDGIVAMLSDLSEIKVLGEAVNGEEAIEKCEILNPDIVVMDIMMPKINGLEAAKIISERFSDVKIIFLSMEVKEEFISEALKAGALGYIPKDVNKKTLITAIKEVHQGNKYFHSMVSKVVFDNFYQNSVKGTKPKSLSDNKVSKRELEVLELIASGLSNSQIAEQLFISVRTVDAHRNHIMQKLELNSTAELVKYAIKNHIIELD</sequence>
<organism evidence="8 9">
    <name type="scientific">Splendidivirga corallicola</name>
    <dbReference type="NCBI Taxonomy" id="3051826"/>
    <lineage>
        <taxon>Bacteria</taxon>
        <taxon>Pseudomonadati</taxon>
        <taxon>Bacteroidota</taxon>
        <taxon>Cytophagia</taxon>
        <taxon>Cytophagales</taxon>
        <taxon>Splendidivirgaceae</taxon>
        <taxon>Splendidivirga</taxon>
    </lineage>
</organism>
<dbReference type="InterPro" id="IPR058245">
    <property type="entry name" value="NreC/VraR/RcsB-like_REC"/>
</dbReference>
<dbReference type="SMART" id="SM00448">
    <property type="entry name" value="REC"/>
    <property type="match status" value="1"/>
</dbReference>
<keyword evidence="4" id="KW-0804">Transcription</keyword>
<feature type="domain" description="HTH luxR-type" evidence="6">
    <location>
        <begin position="150"/>
        <end position="215"/>
    </location>
</feature>
<dbReference type="PANTHER" id="PTHR43214:SF41">
    <property type="entry name" value="NITRATE_NITRITE RESPONSE REGULATOR PROTEIN NARP"/>
    <property type="match status" value="1"/>
</dbReference>
<accession>A0ABT8KKB1</accession>
<dbReference type="SMART" id="SM00421">
    <property type="entry name" value="HTH_LUXR"/>
    <property type="match status" value="1"/>
</dbReference>
<dbReference type="PROSITE" id="PS00622">
    <property type="entry name" value="HTH_LUXR_1"/>
    <property type="match status" value="1"/>
</dbReference>
<dbReference type="InterPro" id="IPR039420">
    <property type="entry name" value="WalR-like"/>
</dbReference>
<evidence type="ECO:0000256" key="4">
    <source>
        <dbReference type="ARBA" id="ARBA00023163"/>
    </source>
</evidence>
<reference evidence="8" key="1">
    <citation type="submission" date="2023-06" db="EMBL/GenBank/DDBJ databases">
        <title>Genomic of Parafulvivirga corallium.</title>
        <authorList>
            <person name="Wang G."/>
        </authorList>
    </citation>
    <scope>NUCLEOTIDE SEQUENCE</scope>
    <source>
        <strain evidence="8">BMA10</strain>
    </source>
</reference>
<name>A0ABT8KKB1_9BACT</name>
<proteinExistence type="predicted"/>
<dbReference type="InterPro" id="IPR001789">
    <property type="entry name" value="Sig_transdc_resp-reg_receiver"/>
</dbReference>
<dbReference type="InterPro" id="IPR016032">
    <property type="entry name" value="Sig_transdc_resp-reg_C-effctor"/>
</dbReference>
<keyword evidence="9" id="KW-1185">Reference proteome</keyword>
<dbReference type="RefSeq" id="WP_346750204.1">
    <property type="nucleotide sequence ID" value="NZ_JAUJEA010000001.1"/>
</dbReference>
<keyword evidence="1 5" id="KW-0597">Phosphoprotein</keyword>
<dbReference type="Gene3D" id="3.40.50.2300">
    <property type="match status" value="1"/>
</dbReference>
<keyword evidence="2" id="KW-0805">Transcription regulation</keyword>
<dbReference type="SUPFAM" id="SSF46894">
    <property type="entry name" value="C-terminal effector domain of the bipartite response regulators"/>
    <property type="match status" value="1"/>
</dbReference>
<protein>
    <submittedName>
        <fullName evidence="8">Response regulator transcription factor</fullName>
    </submittedName>
</protein>